<organism evidence="12">
    <name type="scientific">Populus alba</name>
    <name type="common">White poplar</name>
    <dbReference type="NCBI Taxonomy" id="43335"/>
    <lineage>
        <taxon>Eukaryota</taxon>
        <taxon>Viridiplantae</taxon>
        <taxon>Streptophyta</taxon>
        <taxon>Embryophyta</taxon>
        <taxon>Tracheophyta</taxon>
        <taxon>Spermatophyta</taxon>
        <taxon>Magnoliopsida</taxon>
        <taxon>eudicotyledons</taxon>
        <taxon>Gunneridae</taxon>
        <taxon>Pentapetalae</taxon>
        <taxon>rosids</taxon>
        <taxon>fabids</taxon>
        <taxon>Malpighiales</taxon>
        <taxon>Salicaceae</taxon>
        <taxon>Saliceae</taxon>
        <taxon>Populus</taxon>
    </lineage>
</organism>
<feature type="transmembrane region" description="Helical" evidence="10">
    <location>
        <begin position="481"/>
        <end position="500"/>
    </location>
</feature>
<gene>
    <name evidence="12" type="ORF">D5086_0000035880</name>
</gene>
<evidence type="ECO:0000259" key="11">
    <source>
        <dbReference type="Pfam" id="PF23598"/>
    </source>
</evidence>
<evidence type="ECO:0000256" key="5">
    <source>
        <dbReference type="ARBA" id="ARBA00022737"/>
    </source>
</evidence>
<keyword evidence="9" id="KW-0325">Glycoprotein</keyword>
<protein>
    <recommendedName>
        <fullName evidence="11">Disease resistance R13L4/SHOC-2-like LRR domain-containing protein</fullName>
    </recommendedName>
</protein>
<keyword evidence="5" id="KW-0677">Repeat</keyword>
<evidence type="ECO:0000256" key="8">
    <source>
        <dbReference type="ARBA" id="ARBA00023170"/>
    </source>
</evidence>
<dbReference type="SUPFAM" id="SSF52047">
    <property type="entry name" value="RNI-like"/>
    <property type="match status" value="2"/>
</dbReference>
<dbReference type="InterPro" id="IPR055414">
    <property type="entry name" value="LRR_R13L4/SHOC2-like"/>
</dbReference>
<dbReference type="EMBL" id="RCHU01000094">
    <property type="protein sequence ID" value="TKS15214.1"/>
    <property type="molecule type" value="Genomic_DNA"/>
</dbReference>
<keyword evidence="6 10" id="KW-1133">Transmembrane helix</keyword>
<dbReference type="Pfam" id="PF23598">
    <property type="entry name" value="LRR_14"/>
    <property type="match status" value="1"/>
</dbReference>
<evidence type="ECO:0000313" key="12">
    <source>
        <dbReference type="EMBL" id="TKS15214.1"/>
    </source>
</evidence>
<evidence type="ECO:0000256" key="4">
    <source>
        <dbReference type="ARBA" id="ARBA00022729"/>
    </source>
</evidence>
<evidence type="ECO:0000256" key="6">
    <source>
        <dbReference type="ARBA" id="ARBA00022989"/>
    </source>
</evidence>
<keyword evidence="3 10" id="KW-0812">Transmembrane</keyword>
<feature type="domain" description="Disease resistance R13L4/SHOC-2-like LRR" evidence="11">
    <location>
        <begin position="40"/>
        <end position="145"/>
    </location>
</feature>
<keyword evidence="2" id="KW-0433">Leucine-rich repeat</keyword>
<keyword evidence="4" id="KW-0732">Signal</keyword>
<comment type="caution">
    <text evidence="12">The sequence shown here is derived from an EMBL/GenBank/DDBJ whole genome shotgun (WGS) entry which is preliminary data.</text>
</comment>
<dbReference type="GO" id="GO:0016020">
    <property type="term" value="C:membrane"/>
    <property type="evidence" value="ECO:0007669"/>
    <property type="project" value="UniProtKB-SubCell"/>
</dbReference>
<dbReference type="InterPro" id="IPR046956">
    <property type="entry name" value="RLP23-like"/>
</dbReference>
<evidence type="ECO:0000256" key="9">
    <source>
        <dbReference type="ARBA" id="ARBA00023180"/>
    </source>
</evidence>
<dbReference type="Pfam" id="PF00560">
    <property type="entry name" value="LRR_1"/>
    <property type="match status" value="3"/>
</dbReference>
<evidence type="ECO:0000256" key="7">
    <source>
        <dbReference type="ARBA" id="ARBA00023136"/>
    </source>
</evidence>
<proteinExistence type="predicted"/>
<name>A0A4U5QVR0_POPAL</name>
<dbReference type="PANTHER" id="PTHR48061:SF43">
    <property type="entry name" value="LEUCINE-RICH REPEAT-CONTAINING N-TERMINAL PLANT-TYPE DOMAIN-CONTAINING PROTEIN"/>
    <property type="match status" value="1"/>
</dbReference>
<dbReference type="STRING" id="43335.A0A4U5QVR0"/>
<dbReference type="AlphaFoldDB" id="A0A4U5QVR0"/>
<evidence type="ECO:0000256" key="1">
    <source>
        <dbReference type="ARBA" id="ARBA00004479"/>
    </source>
</evidence>
<evidence type="ECO:0000256" key="3">
    <source>
        <dbReference type="ARBA" id="ARBA00022692"/>
    </source>
</evidence>
<keyword evidence="7 10" id="KW-0472">Membrane</keyword>
<dbReference type="Gene3D" id="3.80.10.10">
    <property type="entry name" value="Ribonuclease Inhibitor"/>
    <property type="match status" value="4"/>
</dbReference>
<sequence length="525" mass="58488">MSGFSGQIPAEILEFPMGIFQLPNLRFLSIRYNPYLTGYLPEFQSGSQLEILLLAGTNFSGQLPESIGNLKSLTELDVAESNFSGVIPSSLGNLTKLNYLDLSHNNFSGKIPFTFVNLLQLTYLSLSSNNFSSGTLHWLCNLTKLTFVGFKRTNSYGEIPSCLGNLTQLTQLSLNVNELTGQLPSWIGNQTQLILLGLGANKLHGPISDSIFRLPNLETLNLGKNLFSGTVEFGLLKSRSLVSFQLSDNNLSVIGNHNDSAALQNIQILSLSGCNLSGEFPSFLHGQNHLEYVELGGNKIEGHIPTWFMNLGTETLWSLDLRGNLLTGFEQSVDILPWNNLRCLRLSFNKLDGALPIPPHSTIIYEVSDNRLNGEIPPAICNLTSLVILQLSKQQFEWQASAMFRKHNQNQLEGKIPKSLANCPKLEILNIEQNKINDVFPSWLGILPELRVLILRSNRLHGVIGKPKADFEFQRLQIVDLSGYATGLVIGVILGCAMNTRKYEWLVKNYFVNRGQNLKTRLRRN</sequence>
<dbReference type="InterPro" id="IPR001611">
    <property type="entry name" value="Leu-rich_rpt"/>
</dbReference>
<reference evidence="12" key="1">
    <citation type="submission" date="2018-10" db="EMBL/GenBank/DDBJ databases">
        <title>Population genomic analysis revealed the cold adaptation of white poplar.</title>
        <authorList>
            <person name="Liu Y.-J."/>
        </authorList>
    </citation>
    <scope>NUCLEOTIDE SEQUENCE [LARGE SCALE GENOMIC DNA]</scope>
    <source>
        <strain evidence="12">PAL-ZL1</strain>
    </source>
</reference>
<accession>A0A4U5QVR0</accession>
<dbReference type="PANTHER" id="PTHR48061">
    <property type="entry name" value="LEUCINE-RICH REPEAT RECEPTOR PROTEIN KINASE EMS1-LIKE-RELATED"/>
    <property type="match status" value="1"/>
</dbReference>
<keyword evidence="8" id="KW-0675">Receptor</keyword>
<evidence type="ECO:0000256" key="10">
    <source>
        <dbReference type="SAM" id="Phobius"/>
    </source>
</evidence>
<dbReference type="InterPro" id="IPR032675">
    <property type="entry name" value="LRR_dom_sf"/>
</dbReference>
<evidence type="ECO:0000256" key="2">
    <source>
        <dbReference type="ARBA" id="ARBA00022614"/>
    </source>
</evidence>
<dbReference type="FunFam" id="3.80.10.10:FF:000095">
    <property type="entry name" value="LRR receptor-like serine/threonine-protein kinase GSO1"/>
    <property type="match status" value="1"/>
</dbReference>
<comment type="subcellular location">
    <subcellularLocation>
        <location evidence="1">Membrane</location>
        <topology evidence="1">Single-pass type I membrane protein</topology>
    </subcellularLocation>
</comment>
<dbReference type="Pfam" id="PF13855">
    <property type="entry name" value="LRR_8"/>
    <property type="match status" value="1"/>
</dbReference>